<dbReference type="AlphaFoldDB" id="A0A7C8KCU3"/>
<reference evidence="1 2" key="1">
    <citation type="submission" date="2019-03" db="EMBL/GenBank/DDBJ databases">
        <title>Nematode-trapping fungi genome.</title>
        <authorList>
            <person name="Vidal-Diez De Ulzurrun G."/>
        </authorList>
    </citation>
    <scope>NUCLEOTIDE SEQUENCE [LARGE SCALE GENOMIC DNA]</scope>
    <source>
        <strain evidence="1 2">TWF154</strain>
    </source>
</reference>
<dbReference type="Proteomes" id="UP000297595">
    <property type="component" value="Unassembled WGS sequence"/>
</dbReference>
<comment type="caution">
    <text evidence="1">The sequence shown here is derived from an EMBL/GenBank/DDBJ whole genome shotgun (WGS) entry which is preliminary data.</text>
</comment>
<proteinExistence type="predicted"/>
<dbReference type="EMBL" id="SOZJ01000002">
    <property type="protein sequence ID" value="TGJ71832.1"/>
    <property type="molecule type" value="Genomic_DNA"/>
</dbReference>
<name>A0A7C8KCU3_ORBOL</name>
<accession>A0A7C8KCU3</accession>
<sequence>MCIPYEPFQYISISTWIECLEYNDILDTSCIYSSQSQVDTRREVEEVRYVSMEEDIQIFSYSACNALHGGVGALIGLSRRSINNHSPNTFHPNPFRYITLHILE</sequence>
<evidence type="ECO:0000313" key="1">
    <source>
        <dbReference type="EMBL" id="TGJ71832.1"/>
    </source>
</evidence>
<gene>
    <name evidence="1" type="ORF">EYR41_012107</name>
</gene>
<evidence type="ECO:0000313" key="2">
    <source>
        <dbReference type="Proteomes" id="UP000297595"/>
    </source>
</evidence>
<protein>
    <submittedName>
        <fullName evidence="1">Uncharacterized protein</fullName>
    </submittedName>
</protein>
<organism evidence="1 2">
    <name type="scientific">Orbilia oligospora</name>
    <name type="common">Nematode-trapping fungus</name>
    <name type="synonym">Arthrobotrys oligospora</name>
    <dbReference type="NCBI Taxonomy" id="2813651"/>
    <lineage>
        <taxon>Eukaryota</taxon>
        <taxon>Fungi</taxon>
        <taxon>Dikarya</taxon>
        <taxon>Ascomycota</taxon>
        <taxon>Pezizomycotina</taxon>
        <taxon>Orbiliomycetes</taxon>
        <taxon>Orbiliales</taxon>
        <taxon>Orbiliaceae</taxon>
        <taxon>Orbilia</taxon>
    </lineage>
</organism>